<sequence length="168" mass="19678">MSFIYARKLAWKIIKDYNLKIPIDLDYLLEKLNIDIEYAHLPEKVDGIALAVKETRGLIVVNRNRPDVRKRFTIAHEIGHILRHHPRLEREGEIFLFTEENSNIYEREADVFAAELLMPRQKVISAFHGYSDDIQVLADLFQVSKRAMRIRLEELKLILPVHGISVYS</sequence>
<accession>F2LV77</accession>
<dbReference type="InParanoid" id="F2LV77"/>
<dbReference type="RefSeq" id="WP_013681702.1">
    <property type="nucleotide sequence ID" value="NC_015318.1"/>
</dbReference>
<gene>
    <name evidence="2" type="ordered locus">Hipma_0691</name>
</gene>
<dbReference type="KEGG" id="hmr:Hipma_0691"/>
<name>F2LV77_HIPMA</name>
<dbReference type="Pfam" id="PF06114">
    <property type="entry name" value="Peptidase_M78"/>
    <property type="match status" value="1"/>
</dbReference>
<dbReference type="EMBL" id="CP002606">
    <property type="protein sequence ID" value="AEA33661.1"/>
    <property type="molecule type" value="Genomic_DNA"/>
</dbReference>
<feature type="domain" description="IrrE N-terminal-like" evidence="1">
    <location>
        <begin position="30"/>
        <end position="152"/>
    </location>
</feature>
<dbReference type="Gene3D" id="1.10.10.2910">
    <property type="match status" value="1"/>
</dbReference>
<reference evidence="3" key="2">
    <citation type="submission" date="2011-03" db="EMBL/GenBank/DDBJ databases">
        <title>The complete genome of Hippea maritima DSM 10411.</title>
        <authorList>
            <consortium name="US DOE Joint Genome Institute (JGI-PGF)"/>
            <person name="Lucas S."/>
            <person name="Copeland A."/>
            <person name="Lapidus A."/>
            <person name="Bruce D."/>
            <person name="Goodwin L."/>
            <person name="Pitluck S."/>
            <person name="Peters L."/>
            <person name="Kyrpides N."/>
            <person name="Mavromatis K."/>
            <person name="Pagani I."/>
            <person name="Ivanova N."/>
            <person name="Mikhailova N."/>
            <person name="Lu M."/>
            <person name="Detter J.C."/>
            <person name="Tapia R."/>
            <person name="Han C."/>
            <person name="Land M."/>
            <person name="Hauser L."/>
            <person name="Markowitz V."/>
            <person name="Cheng J.-F."/>
            <person name="Hugenholtz P."/>
            <person name="Woyke T."/>
            <person name="Wu D."/>
            <person name="Spring S."/>
            <person name="Schroeder M."/>
            <person name="Brambilla E."/>
            <person name="Klenk H.-P."/>
            <person name="Eisen J.A."/>
        </authorList>
    </citation>
    <scope>NUCLEOTIDE SEQUENCE [LARGE SCALE GENOMIC DNA]</scope>
    <source>
        <strain evidence="3">ATCC 700847 / DSM 10411 / MH2</strain>
    </source>
</reference>
<keyword evidence="3" id="KW-1185">Reference proteome</keyword>
<dbReference type="HOGENOM" id="CLU_084682_2_0_7"/>
<protein>
    <recommendedName>
        <fullName evidence="1">IrrE N-terminal-like domain-containing protein</fullName>
    </recommendedName>
</protein>
<dbReference type="Proteomes" id="UP000008139">
    <property type="component" value="Chromosome"/>
</dbReference>
<evidence type="ECO:0000313" key="2">
    <source>
        <dbReference type="EMBL" id="AEA33661.1"/>
    </source>
</evidence>
<evidence type="ECO:0000259" key="1">
    <source>
        <dbReference type="Pfam" id="PF06114"/>
    </source>
</evidence>
<dbReference type="eggNOG" id="COG2856">
    <property type="taxonomic scope" value="Bacteria"/>
</dbReference>
<evidence type="ECO:0000313" key="3">
    <source>
        <dbReference type="Proteomes" id="UP000008139"/>
    </source>
</evidence>
<dbReference type="InterPro" id="IPR010359">
    <property type="entry name" value="IrrE_HExxH"/>
</dbReference>
<organism evidence="2 3">
    <name type="scientific">Hippea maritima (strain ATCC 700847 / DSM 10411 / MH2)</name>
    <dbReference type="NCBI Taxonomy" id="760142"/>
    <lineage>
        <taxon>Bacteria</taxon>
        <taxon>Pseudomonadati</taxon>
        <taxon>Campylobacterota</taxon>
        <taxon>Desulfurellia</taxon>
        <taxon>Desulfurellales</taxon>
        <taxon>Hippeaceae</taxon>
        <taxon>Hippea</taxon>
    </lineage>
</organism>
<dbReference type="InterPro" id="IPR052345">
    <property type="entry name" value="Rad_response_metalloprotease"/>
</dbReference>
<dbReference type="AlphaFoldDB" id="F2LV77"/>
<dbReference type="PANTHER" id="PTHR43236:SF2">
    <property type="entry name" value="BLL0069 PROTEIN"/>
    <property type="match status" value="1"/>
</dbReference>
<reference evidence="2 3" key="1">
    <citation type="journal article" date="2011" name="Stand. Genomic Sci.">
        <title>Complete genome sequence of the thermophilic sulfur-reducer Hippea maritima type strain (MH(2)).</title>
        <authorList>
            <person name="Huntemann M."/>
            <person name="Lu M."/>
            <person name="Nolan M."/>
            <person name="Lapidus A."/>
            <person name="Lucas S."/>
            <person name="Hammon N."/>
            <person name="Deshpande S."/>
            <person name="Cheng J.F."/>
            <person name="Tapia R."/>
            <person name="Han C."/>
            <person name="Goodwin L."/>
            <person name="Pitluck S."/>
            <person name="Liolios K."/>
            <person name="Pagani I."/>
            <person name="Ivanova N."/>
            <person name="Ovchinikova G."/>
            <person name="Pati A."/>
            <person name="Chen A."/>
            <person name="Palaniappan K."/>
            <person name="Land M."/>
            <person name="Hauser L."/>
            <person name="Jeffries C.D."/>
            <person name="Detter J.C."/>
            <person name="Brambilla E.M."/>
            <person name="Rohde M."/>
            <person name="Spring S."/>
            <person name="Goker M."/>
            <person name="Woyke T."/>
            <person name="Bristow J."/>
            <person name="Eisen J.A."/>
            <person name="Markowitz V."/>
            <person name="Hugenholtz P."/>
            <person name="Kyrpides N.C."/>
            <person name="Klenk H.P."/>
            <person name="Mavromatis K."/>
        </authorList>
    </citation>
    <scope>NUCLEOTIDE SEQUENCE [LARGE SCALE GENOMIC DNA]</scope>
    <source>
        <strain evidence="3">ATCC 700847 / DSM 10411 / MH2</strain>
    </source>
</reference>
<dbReference type="PANTHER" id="PTHR43236">
    <property type="entry name" value="ANTITOXIN HIGA1"/>
    <property type="match status" value="1"/>
</dbReference>
<proteinExistence type="predicted"/>
<dbReference type="STRING" id="760142.Hipma_0691"/>